<accession>A0ABV5GEI3</accession>
<evidence type="ECO:0000256" key="3">
    <source>
        <dbReference type="ARBA" id="ARBA00022605"/>
    </source>
</evidence>
<feature type="active site" evidence="10">
    <location>
        <position position="176"/>
    </location>
</feature>
<name>A0ABV5GEI3_9FLAO</name>
<evidence type="ECO:0000256" key="1">
    <source>
        <dbReference type="ARBA" id="ARBA00005091"/>
    </source>
</evidence>
<comment type="pathway">
    <text evidence="1 10">Amino-acid biosynthesis; L-histidine biosynthesis; L-histidine from 5-phospho-alpha-D-ribose 1-diphosphate: step 5/9.</text>
</comment>
<keyword evidence="13" id="KW-1185">Reference proteome</keyword>
<dbReference type="SUPFAM" id="SSF52317">
    <property type="entry name" value="Class I glutamine amidotransferase-like"/>
    <property type="match status" value="1"/>
</dbReference>
<keyword evidence="5 10" id="KW-0315">Glutamine amidotransferase</keyword>
<keyword evidence="3 10" id="KW-0028">Amino-acid biosynthesis</keyword>
<evidence type="ECO:0000256" key="10">
    <source>
        <dbReference type="HAMAP-Rule" id="MF_00278"/>
    </source>
</evidence>
<keyword evidence="4 10" id="KW-0378">Hydrolase</keyword>
<feature type="active site" evidence="10">
    <location>
        <position position="174"/>
    </location>
</feature>
<dbReference type="InterPro" id="IPR010139">
    <property type="entry name" value="Imidazole-glycPsynth_HisH"/>
</dbReference>
<evidence type="ECO:0000256" key="2">
    <source>
        <dbReference type="ARBA" id="ARBA00011152"/>
    </source>
</evidence>
<evidence type="ECO:0000313" key="13">
    <source>
        <dbReference type="Proteomes" id="UP001589576"/>
    </source>
</evidence>
<dbReference type="Gene3D" id="3.40.50.880">
    <property type="match status" value="1"/>
</dbReference>
<feature type="domain" description="Glutamine amidotransferase" evidence="11">
    <location>
        <begin position="10"/>
        <end position="189"/>
    </location>
</feature>
<evidence type="ECO:0000256" key="8">
    <source>
        <dbReference type="ARBA" id="ARBA00047838"/>
    </source>
</evidence>
<feature type="active site" description="Nucleophile" evidence="10">
    <location>
        <position position="76"/>
    </location>
</feature>
<comment type="subunit">
    <text evidence="2 10">Heterodimer of HisH and HisF.</text>
</comment>
<dbReference type="CDD" id="cd01748">
    <property type="entry name" value="GATase1_IGP_Synthase"/>
    <property type="match status" value="1"/>
</dbReference>
<comment type="catalytic activity">
    <reaction evidence="9 10">
        <text>L-glutamine + H2O = L-glutamate + NH4(+)</text>
        <dbReference type="Rhea" id="RHEA:15889"/>
        <dbReference type="ChEBI" id="CHEBI:15377"/>
        <dbReference type="ChEBI" id="CHEBI:28938"/>
        <dbReference type="ChEBI" id="CHEBI:29985"/>
        <dbReference type="ChEBI" id="CHEBI:58359"/>
        <dbReference type="EC" id="3.5.1.2"/>
    </reaction>
</comment>
<evidence type="ECO:0000256" key="5">
    <source>
        <dbReference type="ARBA" id="ARBA00022962"/>
    </source>
</evidence>
<dbReference type="GO" id="GO:0016829">
    <property type="term" value="F:lyase activity"/>
    <property type="evidence" value="ECO:0007669"/>
    <property type="project" value="UniProtKB-KW"/>
</dbReference>
<dbReference type="InterPro" id="IPR017926">
    <property type="entry name" value="GATASE"/>
</dbReference>
<protein>
    <recommendedName>
        <fullName evidence="10">Imidazole glycerol phosphate synthase subunit HisH</fullName>
        <ecNumber evidence="10">4.3.2.10</ecNumber>
    </recommendedName>
    <alternativeName>
        <fullName evidence="10">IGP synthase glutaminase subunit</fullName>
        <ecNumber evidence="10">3.5.1.2</ecNumber>
    </alternativeName>
    <alternativeName>
        <fullName evidence="10">IGP synthase subunit HisH</fullName>
    </alternativeName>
    <alternativeName>
        <fullName evidence="10">ImGP synthase subunit HisH</fullName>
        <shortName evidence="10">IGPS subunit HisH</shortName>
    </alternativeName>
</protein>
<dbReference type="PANTHER" id="PTHR42701:SF1">
    <property type="entry name" value="IMIDAZOLE GLYCEROL PHOSPHATE SYNTHASE SUBUNIT HISH"/>
    <property type="match status" value="1"/>
</dbReference>
<dbReference type="EC" id="3.5.1.2" evidence="10"/>
<reference evidence="12 13" key="1">
    <citation type="submission" date="2024-09" db="EMBL/GenBank/DDBJ databases">
        <authorList>
            <person name="Sun Q."/>
            <person name="Mori K."/>
        </authorList>
    </citation>
    <scope>NUCLEOTIDE SEQUENCE [LARGE SCALE GENOMIC DNA]</scope>
    <source>
        <strain evidence="12 13">CECT 8460</strain>
    </source>
</reference>
<keyword evidence="7 10" id="KW-0456">Lyase</keyword>
<organism evidence="12 13">
    <name type="scientific">Flavobacterium paronense</name>
    <dbReference type="NCBI Taxonomy" id="1392775"/>
    <lineage>
        <taxon>Bacteria</taxon>
        <taxon>Pseudomonadati</taxon>
        <taxon>Bacteroidota</taxon>
        <taxon>Flavobacteriia</taxon>
        <taxon>Flavobacteriales</taxon>
        <taxon>Flavobacteriaceae</taxon>
        <taxon>Flavobacterium</taxon>
    </lineage>
</organism>
<keyword evidence="6 10" id="KW-0368">Histidine biosynthesis</keyword>
<evidence type="ECO:0000259" key="11">
    <source>
        <dbReference type="Pfam" id="PF00117"/>
    </source>
</evidence>
<dbReference type="PIRSF" id="PIRSF000495">
    <property type="entry name" value="Amidotransf_hisH"/>
    <property type="match status" value="1"/>
</dbReference>
<comment type="catalytic activity">
    <reaction evidence="8 10">
        <text>5-[(5-phospho-1-deoxy-D-ribulos-1-ylimino)methylamino]-1-(5-phospho-beta-D-ribosyl)imidazole-4-carboxamide + L-glutamine = D-erythro-1-(imidazol-4-yl)glycerol 3-phosphate + 5-amino-1-(5-phospho-beta-D-ribosyl)imidazole-4-carboxamide + L-glutamate + H(+)</text>
        <dbReference type="Rhea" id="RHEA:24793"/>
        <dbReference type="ChEBI" id="CHEBI:15378"/>
        <dbReference type="ChEBI" id="CHEBI:29985"/>
        <dbReference type="ChEBI" id="CHEBI:58278"/>
        <dbReference type="ChEBI" id="CHEBI:58359"/>
        <dbReference type="ChEBI" id="CHEBI:58475"/>
        <dbReference type="ChEBI" id="CHEBI:58525"/>
        <dbReference type="EC" id="4.3.2.10"/>
    </reaction>
</comment>
<sequence length="192" mass="21476">MIAIVKYNAGNITSVKNAVERLGYSCIVTDDETILKKAEKVIFPGVGEASSAMRYLKEKGLDKVIKNLTQPVLGICLGQQLLCQFSEEGNTKCLGIFEATVKKFEPKSKVPHMGWNTISNTKSELFNGISTDEDFYFVHSYYAEISNETTAICDYIVPFSASMQKDNFYATQFHPEKSSQVGEELLLNFLKL</sequence>
<evidence type="ECO:0000256" key="7">
    <source>
        <dbReference type="ARBA" id="ARBA00023239"/>
    </source>
</evidence>
<comment type="subcellular location">
    <subcellularLocation>
        <location evidence="10">Cytoplasm</location>
    </subcellularLocation>
</comment>
<dbReference type="PROSITE" id="PS51273">
    <property type="entry name" value="GATASE_TYPE_1"/>
    <property type="match status" value="1"/>
</dbReference>
<dbReference type="Pfam" id="PF00117">
    <property type="entry name" value="GATase"/>
    <property type="match status" value="1"/>
</dbReference>
<gene>
    <name evidence="10 12" type="primary">hisH</name>
    <name evidence="12" type="ORF">ACFFUU_07955</name>
</gene>
<comment type="caution">
    <text evidence="12">The sequence shown here is derived from an EMBL/GenBank/DDBJ whole genome shotgun (WGS) entry which is preliminary data.</text>
</comment>
<dbReference type="RefSeq" id="WP_290286538.1">
    <property type="nucleotide sequence ID" value="NZ_JAUFQN010000019.1"/>
</dbReference>
<evidence type="ECO:0000256" key="9">
    <source>
        <dbReference type="ARBA" id="ARBA00049534"/>
    </source>
</evidence>
<dbReference type="EC" id="4.3.2.10" evidence="10"/>
<dbReference type="InterPro" id="IPR029062">
    <property type="entry name" value="Class_I_gatase-like"/>
</dbReference>
<evidence type="ECO:0000313" key="12">
    <source>
        <dbReference type="EMBL" id="MFB9089528.1"/>
    </source>
</evidence>
<comment type="function">
    <text evidence="10">IGPS catalyzes the conversion of PRFAR and glutamine to IGP, AICAR and glutamate. The HisH subunit catalyzes the hydrolysis of glutamine to glutamate and ammonia as part of the synthesis of IGP and AICAR. The resulting ammonia molecule is channeled to the active site of HisF.</text>
</comment>
<keyword evidence="10" id="KW-0963">Cytoplasm</keyword>
<dbReference type="PANTHER" id="PTHR42701">
    <property type="entry name" value="IMIDAZOLE GLYCEROL PHOSPHATE SYNTHASE SUBUNIT HISH"/>
    <property type="match status" value="1"/>
</dbReference>
<evidence type="ECO:0000256" key="4">
    <source>
        <dbReference type="ARBA" id="ARBA00022801"/>
    </source>
</evidence>
<proteinExistence type="inferred from homology"/>
<evidence type="ECO:0000256" key="6">
    <source>
        <dbReference type="ARBA" id="ARBA00023102"/>
    </source>
</evidence>
<dbReference type="HAMAP" id="MF_00278">
    <property type="entry name" value="HisH"/>
    <property type="match status" value="1"/>
</dbReference>
<dbReference type="EMBL" id="JBHMFB010000016">
    <property type="protein sequence ID" value="MFB9089528.1"/>
    <property type="molecule type" value="Genomic_DNA"/>
</dbReference>
<dbReference type="NCBIfam" id="TIGR01855">
    <property type="entry name" value="IMP_synth_hisH"/>
    <property type="match status" value="1"/>
</dbReference>
<dbReference type="Proteomes" id="UP001589576">
    <property type="component" value="Unassembled WGS sequence"/>
</dbReference>